<proteinExistence type="predicted"/>
<evidence type="ECO:0000313" key="3">
    <source>
        <dbReference type="Proteomes" id="UP000039021"/>
    </source>
</evidence>
<dbReference type="AlphaFoldDB" id="A0A655FYV1"/>
<sequence length="61" mass="6230">MAAPSKTLVINATMTGNVSSGKLSAPGRARAASWIFALYCPSTFCSVSLSFSSVRAATISS</sequence>
<organism evidence="1 4">
    <name type="scientific">Mycobacterium tuberculosis</name>
    <dbReference type="NCBI Taxonomy" id="1773"/>
    <lineage>
        <taxon>Bacteria</taxon>
        <taxon>Bacillati</taxon>
        <taxon>Actinomycetota</taxon>
        <taxon>Actinomycetes</taxon>
        <taxon>Mycobacteriales</taxon>
        <taxon>Mycobacteriaceae</taxon>
        <taxon>Mycobacterium</taxon>
        <taxon>Mycobacterium tuberculosis complex</taxon>
    </lineage>
</organism>
<reference evidence="3 4" key="2">
    <citation type="submission" date="2015-03" db="EMBL/GenBank/DDBJ databases">
        <authorList>
            <consortium name="Pathogen Informatics"/>
        </authorList>
    </citation>
    <scope>NUCLEOTIDE SEQUENCE [LARGE SCALE GENOMIC DNA]</scope>
    <source>
        <strain evidence="1 4">D00501624</strain>
        <strain evidence="3">N09902308</strain>
    </source>
</reference>
<dbReference type="EMBL" id="CSBK01004305">
    <property type="protein sequence ID" value="CPB76259.1"/>
    <property type="molecule type" value="Genomic_DNA"/>
</dbReference>
<dbReference type="Proteomes" id="UP000039217">
    <property type="component" value="Unassembled WGS sequence"/>
</dbReference>
<evidence type="ECO:0000313" key="2">
    <source>
        <dbReference type="EMBL" id="CPB76259.1"/>
    </source>
</evidence>
<protein>
    <submittedName>
        <fullName evidence="1">Uncharacterized protein</fullName>
    </submittedName>
</protein>
<accession>A0A655FYV1</accession>
<evidence type="ECO:0000313" key="1">
    <source>
        <dbReference type="EMBL" id="CNX28026.1"/>
    </source>
</evidence>
<reference evidence="2" key="1">
    <citation type="submission" date="2015-03" db="EMBL/GenBank/DDBJ databases">
        <authorList>
            <consortium name="Pathogen Informatics"/>
            <person name="Murphy D."/>
        </authorList>
    </citation>
    <scope>NUCLEOTIDE SEQUENCE</scope>
    <source>
        <strain evidence="2">N09902308</strain>
    </source>
</reference>
<dbReference type="Proteomes" id="UP000039021">
    <property type="component" value="Unassembled WGS sequence"/>
</dbReference>
<evidence type="ECO:0000313" key="4">
    <source>
        <dbReference type="Proteomes" id="UP000039217"/>
    </source>
</evidence>
<dbReference type="EMBL" id="CQQC01002896">
    <property type="protein sequence ID" value="CNX28026.1"/>
    <property type="molecule type" value="Genomic_DNA"/>
</dbReference>
<name>A0A655FYV1_MYCTX</name>
<gene>
    <name evidence="1" type="ORF">ERS007661_04556</name>
    <name evidence="2" type="ORF">ERS007739_05405</name>
</gene>